<sequence>MWEGVYGKQLKLDFLPMNNVKLGYLRVEDEKFNNSVTRLIGMIPAEAIKKKKVCAKSSCKYNRGTDMNCTP</sequence>
<dbReference type="AlphaFoldDB" id="A0A8H3KZW3"/>
<reference evidence="1" key="1">
    <citation type="submission" date="2019-10" db="EMBL/GenBank/DDBJ databases">
        <title>Conservation and host-specific expression of non-tandemly repeated heterogenous ribosome RNA gene in arbuscular mycorrhizal fungi.</title>
        <authorList>
            <person name="Maeda T."/>
            <person name="Kobayashi Y."/>
            <person name="Nakagawa T."/>
            <person name="Ezawa T."/>
            <person name="Yamaguchi K."/>
            <person name="Bino T."/>
            <person name="Nishimoto Y."/>
            <person name="Shigenobu S."/>
            <person name="Kawaguchi M."/>
        </authorList>
    </citation>
    <scope>NUCLEOTIDE SEQUENCE</scope>
    <source>
        <strain evidence="1">HR1</strain>
    </source>
</reference>
<evidence type="ECO:0000313" key="1">
    <source>
        <dbReference type="EMBL" id="GES77305.1"/>
    </source>
</evidence>
<accession>A0A8H3KZW3</accession>
<evidence type="ECO:0000313" key="2">
    <source>
        <dbReference type="Proteomes" id="UP000615446"/>
    </source>
</evidence>
<proteinExistence type="predicted"/>
<dbReference type="Proteomes" id="UP000615446">
    <property type="component" value="Unassembled WGS sequence"/>
</dbReference>
<gene>
    <name evidence="1" type="ORF">RCL2_000468900</name>
</gene>
<protein>
    <submittedName>
        <fullName evidence="1">Uncharacterized protein</fullName>
    </submittedName>
</protein>
<organism evidence="1 2">
    <name type="scientific">Rhizophagus clarus</name>
    <dbReference type="NCBI Taxonomy" id="94130"/>
    <lineage>
        <taxon>Eukaryota</taxon>
        <taxon>Fungi</taxon>
        <taxon>Fungi incertae sedis</taxon>
        <taxon>Mucoromycota</taxon>
        <taxon>Glomeromycotina</taxon>
        <taxon>Glomeromycetes</taxon>
        <taxon>Glomerales</taxon>
        <taxon>Glomeraceae</taxon>
        <taxon>Rhizophagus</taxon>
    </lineage>
</organism>
<comment type="caution">
    <text evidence="1">The sequence shown here is derived from an EMBL/GenBank/DDBJ whole genome shotgun (WGS) entry which is preliminary data.</text>
</comment>
<dbReference type="EMBL" id="BLAL01000030">
    <property type="protein sequence ID" value="GES77305.1"/>
    <property type="molecule type" value="Genomic_DNA"/>
</dbReference>
<name>A0A8H3KZW3_9GLOM</name>